<gene>
    <name evidence="1" type="ORF">SLNWT_3782</name>
</gene>
<dbReference type="Proteomes" id="UP000031523">
    <property type="component" value="Chromosome"/>
</dbReference>
<name>A0A0B5ENE8_STRA4</name>
<accession>A0A0B5ENE8</accession>
<dbReference type="SUPFAM" id="SSF48498">
    <property type="entry name" value="Tetracyclin repressor-like, C-terminal domain"/>
    <property type="match status" value="1"/>
</dbReference>
<protein>
    <submittedName>
        <fullName evidence="1">TetR family transcriptional regulator</fullName>
    </submittedName>
</protein>
<dbReference type="KEGG" id="sals:SLNWT_3782"/>
<dbReference type="InterPro" id="IPR036271">
    <property type="entry name" value="Tet_transcr_reg_TetR-rel_C_sf"/>
</dbReference>
<reference evidence="1 2" key="1">
    <citation type="submission" date="2015-01" db="EMBL/GenBank/DDBJ databases">
        <title>Enhanced salinomycin production by adjusting the supply of polyketide extender units in Streptomyce albus DSM 41398.</title>
        <authorList>
            <person name="Lu C."/>
        </authorList>
    </citation>
    <scope>NUCLEOTIDE SEQUENCE [LARGE SCALE GENOMIC DNA]</scope>
    <source>
        <strain evidence="2">ATCC 21838 / DSM 41398 / FERM P-419 / JCM 4703 / NBRC 107858</strain>
    </source>
</reference>
<organism evidence="1 2">
    <name type="scientific">Streptomyces albus (strain ATCC 21838 / DSM 41398 / FERM P-419 / JCM 4703 / NBRC 107858)</name>
    <dbReference type="NCBI Taxonomy" id="1081613"/>
    <lineage>
        <taxon>Bacteria</taxon>
        <taxon>Bacillati</taxon>
        <taxon>Actinomycetota</taxon>
        <taxon>Actinomycetes</taxon>
        <taxon>Kitasatosporales</taxon>
        <taxon>Streptomycetaceae</taxon>
        <taxon>Streptomyces</taxon>
    </lineage>
</organism>
<dbReference type="Gene3D" id="1.10.357.10">
    <property type="entry name" value="Tetracycline Repressor, domain 2"/>
    <property type="match status" value="1"/>
</dbReference>
<evidence type="ECO:0000313" key="1">
    <source>
        <dbReference type="EMBL" id="AJE84158.1"/>
    </source>
</evidence>
<dbReference type="EMBL" id="CP010519">
    <property type="protein sequence ID" value="AJE84158.1"/>
    <property type="molecule type" value="Genomic_DNA"/>
</dbReference>
<sequence>MRFAREKPHQYRLLAFPPPDAPAPERVDALVREQNGKPAALVPECVDAGLARPDLDPPVVATVLWRMWDGVLGLVFRGDGSRPGEEEMARILGTMESLAELGLRSRAAEK</sequence>
<evidence type="ECO:0000313" key="2">
    <source>
        <dbReference type="Proteomes" id="UP000031523"/>
    </source>
</evidence>
<keyword evidence="2" id="KW-1185">Reference proteome</keyword>
<dbReference type="AlphaFoldDB" id="A0A0B5ENE8"/>
<proteinExistence type="predicted"/>